<feature type="signal peptide" evidence="2">
    <location>
        <begin position="1"/>
        <end position="37"/>
    </location>
</feature>
<proteinExistence type="predicted"/>
<dbReference type="SMART" id="SM00671">
    <property type="entry name" value="SEL1"/>
    <property type="match status" value="1"/>
</dbReference>
<dbReference type="SUPFAM" id="SSF81901">
    <property type="entry name" value="HCP-like"/>
    <property type="match status" value="1"/>
</dbReference>
<dbReference type="Proteomes" id="UP000267049">
    <property type="component" value="Unassembled WGS sequence"/>
</dbReference>
<dbReference type="AlphaFoldDB" id="A0A3M8SR21"/>
<keyword evidence="2" id="KW-0732">Signal</keyword>
<evidence type="ECO:0000313" key="4">
    <source>
        <dbReference type="Proteomes" id="UP000267049"/>
    </source>
</evidence>
<evidence type="ECO:0000313" key="3">
    <source>
        <dbReference type="EMBL" id="RNF83778.1"/>
    </source>
</evidence>
<evidence type="ECO:0000256" key="2">
    <source>
        <dbReference type="SAM" id="SignalP"/>
    </source>
</evidence>
<sequence>MEFGKKPMEMNATTTRLRQALLLTLLPAALWAGAALAGEDTTPPDPIDNPMLITAGFLTHHPDMKYRMLGMKAYEQQRYADAMRLFRRASYFADKPSQGMVAEMYWNGHGVERDPALAYVWMDLAAERSYVGFLGLRERYWDALDAAQRERAVREGAQVYARFGDAAAQVRYEHQLRIGRRTLTGSRTGFNRGVQIEVPGPRGSQTIEGSKFFDDRYWDAKKYWAWQDKVWKNPPIGRVEVGELEVVRDGAQVPDVDSRIPQTAPEVDAPIPDVPDEAMPEPSATR</sequence>
<dbReference type="Gene3D" id="1.25.40.10">
    <property type="entry name" value="Tetratricopeptide repeat domain"/>
    <property type="match status" value="1"/>
</dbReference>
<accession>A0A3M8SR21</accession>
<dbReference type="EMBL" id="RIBS01000004">
    <property type="protein sequence ID" value="RNF83778.1"/>
    <property type="molecule type" value="Genomic_DNA"/>
</dbReference>
<dbReference type="InterPro" id="IPR011990">
    <property type="entry name" value="TPR-like_helical_dom_sf"/>
</dbReference>
<reference evidence="3 4" key="1">
    <citation type="submission" date="2018-11" db="EMBL/GenBank/DDBJ databases">
        <title>Lysobacter cryohumiis sp. nov., isolated from soil in the Tianshan Mountains, Xinjiang, China.</title>
        <authorList>
            <person name="Luo Y."/>
            <person name="Sheng H."/>
        </authorList>
    </citation>
    <scope>NUCLEOTIDE SEQUENCE [LARGE SCALE GENOMIC DNA]</scope>
    <source>
        <strain evidence="3 4">ZS60</strain>
    </source>
</reference>
<feature type="region of interest" description="Disordered" evidence="1">
    <location>
        <begin position="252"/>
        <end position="286"/>
    </location>
</feature>
<dbReference type="InterPro" id="IPR006597">
    <property type="entry name" value="Sel1-like"/>
</dbReference>
<feature type="chain" id="PRO_5017963832" evidence="2">
    <location>
        <begin position="38"/>
        <end position="286"/>
    </location>
</feature>
<comment type="caution">
    <text evidence="3">The sequence shown here is derived from an EMBL/GenBank/DDBJ whole genome shotgun (WGS) entry which is preliminary data.</text>
</comment>
<evidence type="ECO:0000256" key="1">
    <source>
        <dbReference type="SAM" id="MobiDB-lite"/>
    </source>
</evidence>
<gene>
    <name evidence="3" type="ORF">EER27_10440</name>
</gene>
<keyword evidence="4" id="KW-1185">Reference proteome</keyword>
<name>A0A3M8SR21_9GAMM</name>
<organism evidence="3 4">
    <name type="scientific">Montanilutibacter psychrotolerans</name>
    <dbReference type="NCBI Taxonomy" id="1327343"/>
    <lineage>
        <taxon>Bacteria</taxon>
        <taxon>Pseudomonadati</taxon>
        <taxon>Pseudomonadota</taxon>
        <taxon>Gammaproteobacteria</taxon>
        <taxon>Lysobacterales</taxon>
        <taxon>Lysobacteraceae</taxon>
        <taxon>Montanilutibacter</taxon>
    </lineage>
</organism>
<protein>
    <submittedName>
        <fullName evidence="3">Sel1 repeat family protein</fullName>
    </submittedName>
</protein>